<dbReference type="AlphaFoldDB" id="A0A1X7I7I6"/>
<dbReference type="CDD" id="cd02856">
    <property type="entry name" value="E_set_GDE_Isoamylase_N"/>
    <property type="match status" value="1"/>
</dbReference>
<evidence type="ECO:0000259" key="5">
    <source>
        <dbReference type="SMART" id="SM00642"/>
    </source>
</evidence>
<evidence type="ECO:0000256" key="2">
    <source>
        <dbReference type="ARBA" id="ARBA00022801"/>
    </source>
</evidence>
<dbReference type="InterPro" id="IPR006047">
    <property type="entry name" value="GH13_cat_dom"/>
</dbReference>
<dbReference type="EMBL" id="FXAR01000001">
    <property type="protein sequence ID" value="SMG09819.1"/>
    <property type="molecule type" value="Genomic_DNA"/>
</dbReference>
<accession>A0A1X7I7I6</accession>
<dbReference type="InterPro" id="IPR011837">
    <property type="entry name" value="Glycogen_debranch_GlgX"/>
</dbReference>
<evidence type="ECO:0000256" key="3">
    <source>
        <dbReference type="ARBA" id="ARBA00023295"/>
    </source>
</evidence>
<keyword evidence="2" id="KW-0378">Hydrolase</keyword>
<dbReference type="Gene3D" id="2.60.40.1180">
    <property type="entry name" value="Golgi alpha-mannosidase II"/>
    <property type="match status" value="1"/>
</dbReference>
<dbReference type="OrthoDB" id="3236218at2"/>
<dbReference type="InterPro" id="IPR004193">
    <property type="entry name" value="Glyco_hydro_13_N"/>
</dbReference>
<dbReference type="InterPro" id="IPR013783">
    <property type="entry name" value="Ig-like_fold"/>
</dbReference>
<evidence type="ECO:0000313" key="7">
    <source>
        <dbReference type="Proteomes" id="UP000193309"/>
    </source>
</evidence>
<dbReference type="InterPro" id="IPR014756">
    <property type="entry name" value="Ig_E-set"/>
</dbReference>
<dbReference type="PANTHER" id="PTHR43002">
    <property type="entry name" value="GLYCOGEN DEBRANCHING ENZYME"/>
    <property type="match status" value="1"/>
</dbReference>
<dbReference type="SUPFAM" id="SSF81296">
    <property type="entry name" value="E set domains"/>
    <property type="match status" value="1"/>
</dbReference>
<dbReference type="RefSeq" id="WP_085548597.1">
    <property type="nucleotide sequence ID" value="NZ_FXAR01000001.1"/>
</dbReference>
<evidence type="ECO:0000256" key="4">
    <source>
        <dbReference type="SAM" id="MobiDB-lite"/>
    </source>
</evidence>
<protein>
    <submittedName>
        <fullName evidence="6">Glycogen operon protein</fullName>
    </submittedName>
</protein>
<dbReference type="InterPro" id="IPR017853">
    <property type="entry name" value="GH"/>
</dbReference>
<feature type="compositionally biased region" description="Basic and acidic residues" evidence="4">
    <location>
        <begin position="477"/>
        <end position="491"/>
    </location>
</feature>
<evidence type="ECO:0000313" key="6">
    <source>
        <dbReference type="EMBL" id="SMG09819.1"/>
    </source>
</evidence>
<dbReference type="Pfam" id="PF00128">
    <property type="entry name" value="Alpha-amylase"/>
    <property type="match status" value="2"/>
</dbReference>
<reference evidence="7" key="1">
    <citation type="submission" date="2017-04" db="EMBL/GenBank/DDBJ databases">
        <authorList>
            <person name="Varghese N."/>
            <person name="Submissions S."/>
        </authorList>
    </citation>
    <scope>NUCLEOTIDE SEQUENCE [LARGE SCALE GENOMIC DNA]</scope>
    <source>
        <strain evidence="7">VDS</strain>
    </source>
</reference>
<feature type="compositionally biased region" description="Acidic residues" evidence="4">
    <location>
        <begin position="761"/>
        <end position="784"/>
    </location>
</feature>
<proteinExistence type="inferred from homology"/>
<dbReference type="GO" id="GO:0004135">
    <property type="term" value="F:amylo-alpha-1,6-glucosidase activity"/>
    <property type="evidence" value="ECO:0007669"/>
    <property type="project" value="InterPro"/>
</dbReference>
<dbReference type="CDD" id="cd11326">
    <property type="entry name" value="AmyAc_Glg_debranch"/>
    <property type="match status" value="1"/>
</dbReference>
<comment type="similarity">
    <text evidence="1">Belongs to the glycosyl hydrolase 13 family.</text>
</comment>
<dbReference type="InterPro" id="IPR013780">
    <property type="entry name" value="Glyco_hydro_b"/>
</dbReference>
<dbReference type="STRING" id="1610489.SAMN06295981_0449"/>
<feature type="region of interest" description="Disordered" evidence="4">
    <location>
        <begin position="748"/>
        <end position="819"/>
    </location>
</feature>
<organism evidence="6 7">
    <name type="scientific">Corynebacterium pollutisoli</name>
    <dbReference type="NCBI Taxonomy" id="1610489"/>
    <lineage>
        <taxon>Bacteria</taxon>
        <taxon>Bacillati</taxon>
        <taxon>Actinomycetota</taxon>
        <taxon>Actinomycetes</taxon>
        <taxon>Mycobacteriales</taxon>
        <taxon>Corynebacteriaceae</taxon>
        <taxon>Corynebacterium</taxon>
    </lineage>
</organism>
<dbReference type="SUPFAM" id="SSF51011">
    <property type="entry name" value="Glycosyl hydrolase domain"/>
    <property type="match status" value="1"/>
</dbReference>
<name>A0A1X7I7I6_9CORY</name>
<sequence length="819" mass="92674">MTTESEHNYTVWPGDPYPLGSTYDGAGTNFALFSYVAEKVELCLIDREDNEVRINLEEVHANVWHCYLPGVQPGQRYGFRVHGPYDPHDGKRCDPNKLLVDPYARAFDGDFDGDPSLFSYDIFADPPGSGRNEEDSLGHTMKSVVINPFFDWGSDRAPRIPYNETVIYETHVKGLTMTHPDVPPNLRGTYAGLAHPAIISYLKDLGVTAIELMPVHQFLQDDRLRDLGLRNYWGYNTFGFFAPHQDYAAARKPGGAVSEFKGMVRAYHEAGMEVILDVVYNHTAEGNHLGPTIMFRGIDNEAYYRLVDGDKYHYMDYTGTGNSLNVRDPHSLQLIMDSLRYWITEMHVDGFRFDLASTLARELHDVDRLATFFDLVQQDPVVSQAKLIAEPWDIGHDGYQVGNFPPLWTEWNGKYRDTVRDFWRGEPATLGEFASRLTGSSDLYANNGRRPTASINFITAHDGFTLNDLVSYNEKHNMANGEDNRDGESHNRSWNHGVEGPTDDPEILALRARQRRNFLTTLILSLGTPMISHGDEMARTQDGNNNVYCQDNELAWMDWDQLEENSSLHAFTKRLLNIRRRHPVFRRRRFLAGGPLGADVRDRDIAWLVPSGKLMTQDDWDFAFGKALMVYLNGMAITEPDARGQKIVDDSFILMFNAHYEEIEFTLPPRAFGARWQLLVDTTEDIGYPIEASIIEAKGTITVPSRATMVLKQIEPPVYDEEDEIDEVEIVDEAEREKDLGVVGDKVTADSAATAEKTAEELETETETEPVEEEVEAPGEEAEIEPGQNKALLASMSEEEQLAAKRRAALRDEYTDEEA</sequence>
<feature type="region of interest" description="Disordered" evidence="4">
    <location>
        <begin position="477"/>
        <end position="504"/>
    </location>
</feature>
<dbReference type="NCBIfam" id="TIGR02100">
    <property type="entry name" value="glgX_debranch"/>
    <property type="match status" value="1"/>
</dbReference>
<keyword evidence="3" id="KW-0326">Glycosidase</keyword>
<dbReference type="InterPro" id="IPR044505">
    <property type="entry name" value="GlgX_Isoamylase_N_E_set"/>
</dbReference>
<dbReference type="Proteomes" id="UP000193309">
    <property type="component" value="Unassembled WGS sequence"/>
</dbReference>
<dbReference type="SUPFAM" id="SSF51445">
    <property type="entry name" value="(Trans)glycosidases"/>
    <property type="match status" value="1"/>
</dbReference>
<feature type="domain" description="Glycosyl hydrolase family 13 catalytic" evidence="5">
    <location>
        <begin position="165"/>
        <end position="579"/>
    </location>
</feature>
<gene>
    <name evidence="6" type="ORF">SAMN06295981_0449</name>
</gene>
<dbReference type="Pfam" id="PF02922">
    <property type="entry name" value="CBM_48"/>
    <property type="match status" value="1"/>
</dbReference>
<keyword evidence="7" id="KW-1185">Reference proteome</keyword>
<dbReference type="Gene3D" id="2.60.40.10">
    <property type="entry name" value="Immunoglobulins"/>
    <property type="match status" value="1"/>
</dbReference>
<evidence type="ECO:0000256" key="1">
    <source>
        <dbReference type="ARBA" id="ARBA00008061"/>
    </source>
</evidence>
<dbReference type="GO" id="GO:0005980">
    <property type="term" value="P:glycogen catabolic process"/>
    <property type="evidence" value="ECO:0007669"/>
    <property type="project" value="InterPro"/>
</dbReference>
<dbReference type="Gene3D" id="3.20.20.80">
    <property type="entry name" value="Glycosidases"/>
    <property type="match status" value="1"/>
</dbReference>
<dbReference type="SMART" id="SM00642">
    <property type="entry name" value="Aamy"/>
    <property type="match status" value="1"/>
</dbReference>